<name>A0A482XBP1_LAOST</name>
<feature type="region of interest" description="Disordered" evidence="1">
    <location>
        <begin position="63"/>
        <end position="90"/>
    </location>
</feature>
<feature type="compositionally biased region" description="Polar residues" evidence="1">
    <location>
        <begin position="64"/>
        <end position="90"/>
    </location>
</feature>
<accession>A0A482XBP1</accession>
<dbReference type="InParanoid" id="A0A482XBP1"/>
<comment type="caution">
    <text evidence="2">The sequence shown here is derived from an EMBL/GenBank/DDBJ whole genome shotgun (WGS) entry which is preliminary data.</text>
</comment>
<reference evidence="2 3" key="1">
    <citation type="journal article" date="2017" name="Gigascience">
        <title>Genome sequence of the small brown planthopper, Laodelphax striatellus.</title>
        <authorList>
            <person name="Zhu J."/>
            <person name="Jiang F."/>
            <person name="Wang X."/>
            <person name="Yang P."/>
            <person name="Bao Y."/>
            <person name="Zhao W."/>
            <person name="Wang W."/>
            <person name="Lu H."/>
            <person name="Wang Q."/>
            <person name="Cui N."/>
            <person name="Li J."/>
            <person name="Chen X."/>
            <person name="Luo L."/>
            <person name="Yu J."/>
            <person name="Kang L."/>
            <person name="Cui F."/>
        </authorList>
    </citation>
    <scope>NUCLEOTIDE SEQUENCE [LARGE SCALE GENOMIC DNA]</scope>
    <source>
        <strain evidence="2">Lst14</strain>
    </source>
</reference>
<sequence>MIMAPPHFPAQRRPPNNNAIPPYGIEDGLDALINYTTKGGMDERLFTVTSYDRRLWITLVGPESMSTSTPRNGRITTWKVSMPNSSVRLE</sequence>
<dbReference type="Proteomes" id="UP000291343">
    <property type="component" value="Unassembled WGS sequence"/>
</dbReference>
<evidence type="ECO:0000256" key="1">
    <source>
        <dbReference type="SAM" id="MobiDB-lite"/>
    </source>
</evidence>
<protein>
    <submittedName>
        <fullName evidence="2">Uncharacterized protein</fullName>
    </submittedName>
</protein>
<keyword evidence="3" id="KW-1185">Reference proteome</keyword>
<gene>
    <name evidence="2" type="ORF">LSTR_LSTR001646</name>
</gene>
<evidence type="ECO:0000313" key="3">
    <source>
        <dbReference type="Proteomes" id="UP000291343"/>
    </source>
</evidence>
<organism evidence="2 3">
    <name type="scientific">Laodelphax striatellus</name>
    <name type="common">Small brown planthopper</name>
    <name type="synonym">Delphax striatella</name>
    <dbReference type="NCBI Taxonomy" id="195883"/>
    <lineage>
        <taxon>Eukaryota</taxon>
        <taxon>Metazoa</taxon>
        <taxon>Ecdysozoa</taxon>
        <taxon>Arthropoda</taxon>
        <taxon>Hexapoda</taxon>
        <taxon>Insecta</taxon>
        <taxon>Pterygota</taxon>
        <taxon>Neoptera</taxon>
        <taxon>Paraneoptera</taxon>
        <taxon>Hemiptera</taxon>
        <taxon>Auchenorrhyncha</taxon>
        <taxon>Fulgoroidea</taxon>
        <taxon>Delphacidae</taxon>
        <taxon>Criomorphinae</taxon>
        <taxon>Laodelphax</taxon>
    </lineage>
</organism>
<feature type="region of interest" description="Disordered" evidence="1">
    <location>
        <begin position="1"/>
        <end position="22"/>
    </location>
</feature>
<evidence type="ECO:0000313" key="2">
    <source>
        <dbReference type="EMBL" id="RZF43385.1"/>
    </source>
</evidence>
<dbReference type="AlphaFoldDB" id="A0A482XBP1"/>
<proteinExistence type="predicted"/>
<dbReference type="EMBL" id="QKKF02012754">
    <property type="protein sequence ID" value="RZF43385.1"/>
    <property type="molecule type" value="Genomic_DNA"/>
</dbReference>